<proteinExistence type="predicted"/>
<accession>A0ACC2TEZ2</accession>
<organism evidence="1 2">
    <name type="scientific">Entomophthora muscae</name>
    <dbReference type="NCBI Taxonomy" id="34485"/>
    <lineage>
        <taxon>Eukaryota</taxon>
        <taxon>Fungi</taxon>
        <taxon>Fungi incertae sedis</taxon>
        <taxon>Zoopagomycota</taxon>
        <taxon>Entomophthoromycotina</taxon>
        <taxon>Entomophthoromycetes</taxon>
        <taxon>Entomophthorales</taxon>
        <taxon>Entomophthoraceae</taxon>
        <taxon>Entomophthora</taxon>
    </lineage>
</organism>
<reference evidence="1" key="1">
    <citation type="submission" date="2022-04" db="EMBL/GenBank/DDBJ databases">
        <title>Genome of the entomopathogenic fungus Entomophthora muscae.</title>
        <authorList>
            <person name="Elya C."/>
            <person name="Lovett B.R."/>
            <person name="Lee E."/>
            <person name="Macias A.M."/>
            <person name="Hajek A.E."/>
            <person name="De Bivort B.L."/>
            <person name="Kasson M.T."/>
            <person name="De Fine Licht H.H."/>
            <person name="Stajich J.E."/>
        </authorList>
    </citation>
    <scope>NUCLEOTIDE SEQUENCE</scope>
    <source>
        <strain evidence="1">Berkeley</strain>
    </source>
</reference>
<evidence type="ECO:0000313" key="2">
    <source>
        <dbReference type="Proteomes" id="UP001165960"/>
    </source>
</evidence>
<dbReference type="EMBL" id="QTSX02002926">
    <property type="protein sequence ID" value="KAJ9073183.1"/>
    <property type="molecule type" value="Genomic_DNA"/>
</dbReference>
<comment type="caution">
    <text evidence="1">The sequence shown here is derived from an EMBL/GenBank/DDBJ whole genome shotgun (WGS) entry which is preliminary data.</text>
</comment>
<protein>
    <submittedName>
        <fullName evidence="1">Uncharacterized protein</fullName>
    </submittedName>
</protein>
<dbReference type="Proteomes" id="UP001165960">
    <property type="component" value="Unassembled WGS sequence"/>
</dbReference>
<gene>
    <name evidence="1" type="ORF">DSO57_1019232</name>
</gene>
<keyword evidence="2" id="KW-1185">Reference proteome</keyword>
<evidence type="ECO:0000313" key="1">
    <source>
        <dbReference type="EMBL" id="KAJ9073183.1"/>
    </source>
</evidence>
<name>A0ACC2TEZ2_9FUNG</name>
<sequence length="102" mass="11984">MLENLHSIIQGPVINFPKFNIVLGLDWLQRNNPHVDWATSVLTIKCEGVDHQIYPDSLDQLLRDHVFVRITETLDKKEKLKVIDWDSFCHSKFHSVRNYLAE</sequence>